<dbReference type="Proteomes" id="UP000487268">
    <property type="component" value="Unassembled WGS sequence"/>
</dbReference>
<organism evidence="2 3">
    <name type="scientific">Actinomadura macrotermitis</name>
    <dbReference type="NCBI Taxonomy" id="2585200"/>
    <lineage>
        <taxon>Bacteria</taxon>
        <taxon>Bacillati</taxon>
        <taxon>Actinomycetota</taxon>
        <taxon>Actinomycetes</taxon>
        <taxon>Streptosporangiales</taxon>
        <taxon>Thermomonosporaceae</taxon>
        <taxon>Actinomadura</taxon>
    </lineage>
</organism>
<feature type="region of interest" description="Disordered" evidence="1">
    <location>
        <begin position="32"/>
        <end position="54"/>
    </location>
</feature>
<evidence type="ECO:0000256" key="1">
    <source>
        <dbReference type="SAM" id="MobiDB-lite"/>
    </source>
</evidence>
<dbReference type="AlphaFoldDB" id="A0A7K0BVL1"/>
<dbReference type="RefSeq" id="WP_153533073.1">
    <property type="nucleotide sequence ID" value="NZ_WEGH01000002.1"/>
</dbReference>
<proteinExistence type="predicted"/>
<dbReference type="EMBL" id="WEGH01000002">
    <property type="protein sequence ID" value="MQY04932.1"/>
    <property type="molecule type" value="Genomic_DNA"/>
</dbReference>
<evidence type="ECO:0000313" key="2">
    <source>
        <dbReference type="EMBL" id="MQY04932.1"/>
    </source>
</evidence>
<sequence length="54" mass="5435">MDAHHTTGPRKGGRLRRRALVAVALVAAGAMGSVTPPPAHTGAGTLFHGIVAKP</sequence>
<gene>
    <name evidence="2" type="ORF">ACRB68_29950</name>
</gene>
<accession>A0A7K0BVL1</accession>
<evidence type="ECO:0000313" key="3">
    <source>
        <dbReference type="Proteomes" id="UP000487268"/>
    </source>
</evidence>
<reference evidence="2 3" key="1">
    <citation type="submission" date="2019-10" db="EMBL/GenBank/DDBJ databases">
        <title>Actinomadura rubteroloni sp. nov. and Actinomadura macrotermitis sp. nov., isolated from the gut of fungus growing-termite Macrotermes natalensis.</title>
        <authorList>
            <person name="Benndorf R."/>
            <person name="Martin K."/>
            <person name="Kuefner M."/>
            <person name="De Beer W."/>
            <person name="Kaster A.-K."/>
            <person name="Vollmers J."/>
            <person name="Poulsen M."/>
            <person name="Beemelmanns C."/>
        </authorList>
    </citation>
    <scope>NUCLEOTIDE SEQUENCE [LARGE SCALE GENOMIC DNA]</scope>
    <source>
        <strain evidence="2 3">RB68</strain>
    </source>
</reference>
<protein>
    <submittedName>
        <fullName evidence="2">Uncharacterized protein</fullName>
    </submittedName>
</protein>
<name>A0A7K0BVL1_9ACTN</name>
<keyword evidence="3" id="KW-1185">Reference proteome</keyword>
<comment type="caution">
    <text evidence="2">The sequence shown here is derived from an EMBL/GenBank/DDBJ whole genome shotgun (WGS) entry which is preliminary data.</text>
</comment>